<dbReference type="AlphaFoldDB" id="A0A1W1HB37"/>
<gene>
    <name evidence="1" type="ORF">MTBBW1_1910006</name>
</gene>
<proteinExistence type="predicted"/>
<name>A0A1W1HB37_9BACT</name>
<organism evidence="1 2">
    <name type="scientific">Desulfamplus magnetovallimortis</name>
    <dbReference type="NCBI Taxonomy" id="1246637"/>
    <lineage>
        <taxon>Bacteria</taxon>
        <taxon>Pseudomonadati</taxon>
        <taxon>Thermodesulfobacteriota</taxon>
        <taxon>Desulfobacteria</taxon>
        <taxon>Desulfobacterales</taxon>
        <taxon>Desulfobacteraceae</taxon>
        <taxon>Desulfamplus</taxon>
    </lineage>
</organism>
<dbReference type="EMBL" id="FWEV01000103">
    <property type="protein sequence ID" value="SLM29653.1"/>
    <property type="molecule type" value="Genomic_DNA"/>
</dbReference>
<dbReference type="STRING" id="1246637.MTBBW1_1910006"/>
<accession>A0A1W1HB37</accession>
<dbReference type="Proteomes" id="UP000191931">
    <property type="component" value="Unassembled WGS sequence"/>
</dbReference>
<evidence type="ECO:0000313" key="1">
    <source>
        <dbReference type="EMBL" id="SLM29653.1"/>
    </source>
</evidence>
<evidence type="ECO:0000313" key="2">
    <source>
        <dbReference type="Proteomes" id="UP000191931"/>
    </source>
</evidence>
<keyword evidence="2" id="KW-1185">Reference proteome</keyword>
<reference evidence="1 2" key="1">
    <citation type="submission" date="2017-03" db="EMBL/GenBank/DDBJ databases">
        <authorList>
            <person name="Afonso C.L."/>
            <person name="Miller P.J."/>
            <person name="Scott M.A."/>
            <person name="Spackman E."/>
            <person name="Goraichik I."/>
            <person name="Dimitrov K.M."/>
            <person name="Suarez D.L."/>
            <person name="Swayne D.E."/>
        </authorList>
    </citation>
    <scope>NUCLEOTIDE SEQUENCE [LARGE SCALE GENOMIC DNA]</scope>
    <source>
        <strain evidence="1">PRJEB14757</strain>
    </source>
</reference>
<sequence>MKTILRMNISNIGDEVFGDTKAIVGFWGLIFVCDHKLLKFLGINAGLDKYCALKYFK</sequence>
<protein>
    <submittedName>
        <fullName evidence="1">Uncharacterized protein</fullName>
    </submittedName>
</protein>